<reference evidence="1" key="1">
    <citation type="submission" date="2023-07" db="EMBL/GenBank/DDBJ databases">
        <title>Black Yeasts Isolated from many extreme environments.</title>
        <authorList>
            <person name="Coleine C."/>
            <person name="Stajich J.E."/>
            <person name="Selbmann L."/>
        </authorList>
    </citation>
    <scope>NUCLEOTIDE SEQUENCE</scope>
    <source>
        <strain evidence="1">CCFEE 5714</strain>
    </source>
</reference>
<sequence length="221" mass="25470">MDALANVGSVVKRIKRLIKRLCRVEHPHETDDLAVVMPERPFKPTLTGLPAELRNRIYELAVPKRNTYLLESPYPAICCTTKQVLLETAPIWRQNSTFVYYVPRGFHWFRRIRNDLHHIVHLCIILEPPQQGEGWKGASKELASSGFSFNIMSIHYTISQCKIIRDSRHCIQLQSLCRLGPEDEVALFEGQKDGFVQTMQMALGREFVQRSVEKIIECVPL</sequence>
<evidence type="ECO:0000313" key="2">
    <source>
        <dbReference type="Proteomes" id="UP001281147"/>
    </source>
</evidence>
<proteinExistence type="predicted"/>
<name>A0ACC3NW11_9PEZI</name>
<gene>
    <name evidence="1" type="ORF">LTR37_001493</name>
</gene>
<accession>A0ACC3NW11</accession>
<keyword evidence="2" id="KW-1185">Reference proteome</keyword>
<evidence type="ECO:0000313" key="1">
    <source>
        <dbReference type="EMBL" id="KAK3724009.1"/>
    </source>
</evidence>
<organism evidence="1 2">
    <name type="scientific">Vermiconidia calcicola</name>
    <dbReference type="NCBI Taxonomy" id="1690605"/>
    <lineage>
        <taxon>Eukaryota</taxon>
        <taxon>Fungi</taxon>
        <taxon>Dikarya</taxon>
        <taxon>Ascomycota</taxon>
        <taxon>Pezizomycotina</taxon>
        <taxon>Dothideomycetes</taxon>
        <taxon>Dothideomycetidae</taxon>
        <taxon>Mycosphaerellales</taxon>
        <taxon>Extremaceae</taxon>
        <taxon>Vermiconidia</taxon>
    </lineage>
</organism>
<protein>
    <submittedName>
        <fullName evidence="1">Uncharacterized protein</fullName>
    </submittedName>
</protein>
<dbReference type="EMBL" id="JAUTXU010000007">
    <property type="protein sequence ID" value="KAK3724009.1"/>
    <property type="molecule type" value="Genomic_DNA"/>
</dbReference>
<dbReference type="Proteomes" id="UP001281147">
    <property type="component" value="Unassembled WGS sequence"/>
</dbReference>
<comment type="caution">
    <text evidence="1">The sequence shown here is derived from an EMBL/GenBank/DDBJ whole genome shotgun (WGS) entry which is preliminary data.</text>
</comment>